<dbReference type="EMBL" id="CP131060">
    <property type="protein sequence ID" value="WNY24976.1"/>
    <property type="molecule type" value="Genomic_DNA"/>
</dbReference>
<dbReference type="InterPro" id="IPR025911">
    <property type="entry name" value="ToxN/AbiQ_toxin"/>
</dbReference>
<dbReference type="InterPro" id="IPR053735">
    <property type="entry name" value="Type_III_TA_endoRNase"/>
</dbReference>
<dbReference type="Pfam" id="PF13958">
    <property type="entry name" value="ToxN_toxin"/>
    <property type="match status" value="1"/>
</dbReference>
<reference evidence="1 2" key="1">
    <citation type="submission" date="2023-07" db="EMBL/GenBank/DDBJ databases">
        <title>Closed genoem sequence of Methanosarcinaceae archaeon Ac7.</title>
        <authorList>
            <person name="Poehlein A."/>
            <person name="Protasov E."/>
            <person name="Platt K."/>
            <person name="Reeh H."/>
            <person name="Daniel R."/>
            <person name="Brune A."/>
        </authorList>
    </citation>
    <scope>NUCLEOTIDE SEQUENCE [LARGE SCALE GENOMIC DNA]</scope>
    <source>
        <strain evidence="1 2">Ac7</strain>
    </source>
</reference>
<dbReference type="AlphaFoldDB" id="A0AA96VBA7"/>
<sequence length="177" mass="20490">MATDRLSFFTIDSSYCHYLRQFDLRVPDNGFSKTGRPFVGIVFKINDYHYYASLTSPKDKHKNMVNAIDFLKINDGTWGAINFNNMIPVPEGLLTKIDISSLPTNTKEELNYKNLLQNQLSWCNSIKNKSAILKNATLLYHRITKGKPHHNLKIRCCDFIVLEQQCMDYCKFNNISL</sequence>
<dbReference type="EC" id="3.1.-.-" evidence="1"/>
<dbReference type="Proteomes" id="UP001303587">
    <property type="component" value="Chromosome"/>
</dbReference>
<dbReference type="GO" id="GO:0016787">
    <property type="term" value="F:hydrolase activity"/>
    <property type="evidence" value="ECO:0007669"/>
    <property type="project" value="UniProtKB-KW"/>
</dbReference>
<keyword evidence="2" id="KW-1185">Reference proteome</keyword>
<dbReference type="Gene3D" id="3.10.129.130">
    <property type="match status" value="1"/>
</dbReference>
<name>A0AA96VBA7_9EURY</name>
<evidence type="ECO:0000313" key="1">
    <source>
        <dbReference type="EMBL" id="WNY24976.1"/>
    </source>
</evidence>
<evidence type="ECO:0000313" key="2">
    <source>
        <dbReference type="Proteomes" id="UP001303587"/>
    </source>
</evidence>
<proteinExistence type="predicted"/>
<dbReference type="GO" id="GO:0003723">
    <property type="term" value="F:RNA binding"/>
    <property type="evidence" value="ECO:0007669"/>
    <property type="project" value="InterPro"/>
</dbReference>
<keyword evidence="1" id="KW-0378">Hydrolase</keyword>
<organism evidence="1 2">
    <name type="scientific">Methanolapillus millepedarum</name>
    <dbReference type="NCBI Taxonomy" id="3028296"/>
    <lineage>
        <taxon>Archaea</taxon>
        <taxon>Methanobacteriati</taxon>
        <taxon>Methanobacteriota</taxon>
        <taxon>Stenosarchaea group</taxon>
        <taxon>Methanomicrobia</taxon>
        <taxon>Methanosarcinales</taxon>
        <taxon>Methanosarcinaceae</taxon>
        <taxon>Methanolapillus</taxon>
    </lineage>
</organism>
<protein>
    <submittedName>
        <fullName evidence="1">Endoribonuclease ToxN</fullName>
        <ecNumber evidence="1">3.1.-.-</ecNumber>
    </submittedName>
</protein>
<gene>
    <name evidence="1" type="primary">toxN</name>
    <name evidence="1" type="ORF">MsAc7_05080</name>
</gene>
<dbReference type="GO" id="GO:0004521">
    <property type="term" value="F:RNA endonuclease activity"/>
    <property type="evidence" value="ECO:0007669"/>
    <property type="project" value="InterPro"/>
</dbReference>
<accession>A0AA96VBA7</accession>